<evidence type="ECO:0000313" key="3">
    <source>
        <dbReference type="Proteomes" id="UP000315400"/>
    </source>
</evidence>
<sequence>MIWALRALPVGVRVIRGERPAVIWSTYPIATAHLIGYLLHRLTGLPWIADFRDSMTEPDYPDDPAQWRAYRRIERPQVPHFSGPGGSRWAPVRLADQ</sequence>
<dbReference type="Proteomes" id="UP000315400">
    <property type="component" value="Unassembled WGS sequence"/>
</dbReference>
<evidence type="ECO:0000313" key="2">
    <source>
        <dbReference type="EMBL" id="TQE98065.1"/>
    </source>
</evidence>
<dbReference type="EMBL" id="VIFK01000291">
    <property type="protein sequence ID" value="TQE98065.1"/>
    <property type="molecule type" value="Genomic_DNA"/>
</dbReference>
<evidence type="ECO:0000256" key="1">
    <source>
        <dbReference type="SAM" id="MobiDB-lite"/>
    </source>
</evidence>
<name>A0A540VMS9_9GAMM</name>
<keyword evidence="2" id="KW-0808">Transferase</keyword>
<comment type="caution">
    <text evidence="2">The sequence shown here is derived from an EMBL/GenBank/DDBJ whole genome shotgun (WGS) entry which is preliminary data.</text>
</comment>
<organism evidence="2 3">
    <name type="scientific">Spiribacter salinus</name>
    <dbReference type="NCBI Taxonomy" id="1335746"/>
    <lineage>
        <taxon>Bacteria</taxon>
        <taxon>Pseudomonadati</taxon>
        <taxon>Pseudomonadota</taxon>
        <taxon>Gammaproteobacteria</taxon>
        <taxon>Chromatiales</taxon>
        <taxon>Ectothiorhodospiraceae</taxon>
        <taxon>Spiribacter</taxon>
    </lineage>
</organism>
<proteinExistence type="predicted"/>
<dbReference type="AlphaFoldDB" id="A0A540VMS9"/>
<dbReference type="GO" id="GO:0016740">
    <property type="term" value="F:transferase activity"/>
    <property type="evidence" value="ECO:0007669"/>
    <property type="project" value="UniProtKB-KW"/>
</dbReference>
<reference evidence="2 3" key="1">
    <citation type="submission" date="2019-06" db="EMBL/GenBank/DDBJ databases">
        <title>Metagenome assembled Genome of Spiribacter salinus SL48-SHIP from the microbial mat of Salt Lake 48 (Novosibirsk region, Russia).</title>
        <authorList>
            <person name="Shipova A."/>
            <person name="Rozanov A.S."/>
            <person name="Bryanskaya A.V."/>
            <person name="Peltek S.E."/>
        </authorList>
    </citation>
    <scope>NUCLEOTIDE SEQUENCE [LARGE SCALE GENOMIC DNA]</scope>
    <source>
        <strain evidence="2">SL48-SHIP-2</strain>
    </source>
</reference>
<protein>
    <submittedName>
        <fullName evidence="2">Glycosyltransferase family 4 protein</fullName>
    </submittedName>
</protein>
<accession>A0A540VMS9</accession>
<gene>
    <name evidence="2" type="ORF">FKY71_15780</name>
</gene>
<feature type="region of interest" description="Disordered" evidence="1">
    <location>
        <begin position="78"/>
        <end position="97"/>
    </location>
</feature>